<keyword evidence="3" id="KW-1185">Reference proteome</keyword>
<dbReference type="Proteomes" id="UP000240760">
    <property type="component" value="Unassembled WGS sequence"/>
</dbReference>
<evidence type="ECO:0000313" key="3">
    <source>
        <dbReference type="Proteomes" id="UP000240760"/>
    </source>
</evidence>
<reference evidence="2 3" key="1">
    <citation type="submission" date="2016-07" db="EMBL/GenBank/DDBJ databases">
        <title>Multiple horizontal gene transfer events from other fungi enriched the ability of initially mycotrophic Trichoderma (Ascomycota) to feed on dead plant biomass.</title>
        <authorList>
            <consortium name="DOE Joint Genome Institute"/>
            <person name="Aerts A."/>
            <person name="Atanasova L."/>
            <person name="Chenthamara K."/>
            <person name="Zhang J."/>
            <person name="Grujic M."/>
            <person name="Henrissat B."/>
            <person name="Kuo A."/>
            <person name="Salamov A."/>
            <person name="Lipzen A."/>
            <person name="Labutti K."/>
            <person name="Barry K."/>
            <person name="Miao Y."/>
            <person name="Rahimi M.J."/>
            <person name="Shen Q."/>
            <person name="Grigoriev I.V."/>
            <person name="Kubicek C.P."/>
            <person name="Druzhinina I.S."/>
        </authorList>
    </citation>
    <scope>NUCLEOTIDE SEQUENCE [LARGE SCALE GENOMIC DNA]</scope>
    <source>
        <strain evidence="2 3">ATCC 18648</strain>
    </source>
</reference>
<evidence type="ECO:0000313" key="2">
    <source>
        <dbReference type="EMBL" id="PTB79126.1"/>
    </source>
</evidence>
<sequence length="135" mass="14822">MCTHNWGPGNCAEVSFERFLLITVVGIVGIVGSQGRIHSIHHEVTKSSSGPRIAIHQKLQLLTGPLARNLLCSILSFGHFRGQTPLVCQKGRVENCRFLGPPKRTRDQPPSRLISLSDKRHSSRAGQRVTCSDSS</sequence>
<dbReference type="EMBL" id="KZ679128">
    <property type="protein sequence ID" value="PTB79126.1"/>
    <property type="molecule type" value="Genomic_DNA"/>
</dbReference>
<proteinExistence type="predicted"/>
<accession>A0A2T4CC52</accession>
<organism evidence="2 3">
    <name type="scientific">Trichoderma longibrachiatum ATCC 18648</name>
    <dbReference type="NCBI Taxonomy" id="983965"/>
    <lineage>
        <taxon>Eukaryota</taxon>
        <taxon>Fungi</taxon>
        <taxon>Dikarya</taxon>
        <taxon>Ascomycota</taxon>
        <taxon>Pezizomycotina</taxon>
        <taxon>Sordariomycetes</taxon>
        <taxon>Hypocreomycetidae</taxon>
        <taxon>Hypocreales</taxon>
        <taxon>Hypocreaceae</taxon>
        <taxon>Trichoderma</taxon>
    </lineage>
</organism>
<protein>
    <submittedName>
        <fullName evidence="2">Uncharacterized protein</fullName>
    </submittedName>
</protein>
<feature type="region of interest" description="Disordered" evidence="1">
    <location>
        <begin position="99"/>
        <end position="135"/>
    </location>
</feature>
<dbReference type="AlphaFoldDB" id="A0A2T4CC52"/>
<evidence type="ECO:0000256" key="1">
    <source>
        <dbReference type="SAM" id="MobiDB-lite"/>
    </source>
</evidence>
<name>A0A2T4CC52_TRILO</name>
<gene>
    <name evidence="2" type="ORF">M440DRAFT_1161108</name>
</gene>